<name>A0ABR7UHV1_9BRAD</name>
<evidence type="ECO:0000259" key="2">
    <source>
        <dbReference type="Pfam" id="PF13193"/>
    </source>
</evidence>
<organism evidence="3 4">
    <name type="scientific">Bradyrhizobium campsiandrae</name>
    <dbReference type="NCBI Taxonomy" id="1729892"/>
    <lineage>
        <taxon>Bacteria</taxon>
        <taxon>Pseudomonadati</taxon>
        <taxon>Pseudomonadota</taxon>
        <taxon>Alphaproteobacteria</taxon>
        <taxon>Hyphomicrobiales</taxon>
        <taxon>Nitrobacteraceae</taxon>
        <taxon>Bradyrhizobium</taxon>
    </lineage>
</organism>
<gene>
    <name evidence="3" type="ORF">HA482_33785</name>
</gene>
<feature type="domain" description="AMP-dependent synthetase/ligase" evidence="1">
    <location>
        <begin position="36"/>
        <end position="399"/>
    </location>
</feature>
<dbReference type="RefSeq" id="WP_188106834.1">
    <property type="nucleotide sequence ID" value="NZ_JAANIH010000064.1"/>
</dbReference>
<sequence>MLGLMQDKPLLISDIITYAETYHPLREVIWRTASGSICHSNYSTVAGRAKKLANALRAYGIKTGDRVATLATNSTRHLELYYGVSGIGAILHTVNPRLYDEQLIYIINHAEDRMLFVDPELIPILVRLREQLPRLEQIFVLGDVDRSAVENLELESYDDFIEPHAAAIAWPSFDERTASSLCYTSGTTGNPKGVLYSHRSTVLHAMNAAHTNAYGISVHDVAMPLTPMFHVNAGGLPYIAPLCGAALVLIGPKIDGEIMQSLIESEGVSFTTGVPTMVTMLMEYLDRSGKRIDSLKRAVIGGSSVPAAMIDRMRTQYGCKIMQLWGMTETSPVGALCTETPAVSVLPEAMRREIMLKAGRVLFGMEVKLVGDESMATSPERIRKGALWVRGPWTAKAYFKQEDPPILDKDGWFPTGDVAALDEYGFLQILDRTKDVIKSGGEWISSIDIENIVCGHPEVRQAAVIGVHHPKWEERPLLIIVPVPGTSPTKKGLLDYLRPRIASWWMPDDVVFVDDMPMTATGKIRKTSLRERFRDYQLPKKQNSSRPQQP</sequence>
<dbReference type="InterPro" id="IPR000873">
    <property type="entry name" value="AMP-dep_synth/lig_dom"/>
</dbReference>
<dbReference type="NCBIfam" id="NF004837">
    <property type="entry name" value="PRK06187.1"/>
    <property type="match status" value="1"/>
</dbReference>
<keyword evidence="4" id="KW-1185">Reference proteome</keyword>
<dbReference type="CDD" id="cd12119">
    <property type="entry name" value="ttLC_FACS_AlkK_like"/>
    <property type="match status" value="1"/>
</dbReference>
<dbReference type="Proteomes" id="UP000639516">
    <property type="component" value="Unassembled WGS sequence"/>
</dbReference>
<feature type="domain" description="AMP-binding enzyme C-terminal" evidence="2">
    <location>
        <begin position="449"/>
        <end position="523"/>
    </location>
</feature>
<comment type="caution">
    <text evidence="3">The sequence shown here is derived from an EMBL/GenBank/DDBJ whole genome shotgun (WGS) entry which is preliminary data.</text>
</comment>
<dbReference type="InterPro" id="IPR045851">
    <property type="entry name" value="AMP-bd_C_sf"/>
</dbReference>
<accession>A0ABR7UHV1</accession>
<dbReference type="Pfam" id="PF13193">
    <property type="entry name" value="AMP-binding_C"/>
    <property type="match status" value="1"/>
</dbReference>
<protein>
    <submittedName>
        <fullName evidence="3">Long-chain fatty acid--CoA ligase</fullName>
    </submittedName>
</protein>
<dbReference type="InterPro" id="IPR042099">
    <property type="entry name" value="ANL_N_sf"/>
</dbReference>
<dbReference type="SUPFAM" id="SSF56801">
    <property type="entry name" value="Acetyl-CoA synthetase-like"/>
    <property type="match status" value="1"/>
</dbReference>
<proteinExistence type="predicted"/>
<dbReference type="Gene3D" id="3.30.300.30">
    <property type="match status" value="1"/>
</dbReference>
<dbReference type="Pfam" id="PF00501">
    <property type="entry name" value="AMP-binding"/>
    <property type="match status" value="1"/>
</dbReference>
<evidence type="ECO:0000313" key="4">
    <source>
        <dbReference type="Proteomes" id="UP000639516"/>
    </source>
</evidence>
<evidence type="ECO:0000313" key="3">
    <source>
        <dbReference type="EMBL" id="MBC9983176.1"/>
    </source>
</evidence>
<dbReference type="PANTHER" id="PTHR43767:SF11">
    <property type="entry name" value="MEDIUM-CHAIN-FATTY-ACID--COA LIGASE"/>
    <property type="match status" value="1"/>
</dbReference>
<dbReference type="PANTHER" id="PTHR43767">
    <property type="entry name" value="LONG-CHAIN-FATTY-ACID--COA LIGASE"/>
    <property type="match status" value="1"/>
</dbReference>
<dbReference type="InterPro" id="IPR025110">
    <property type="entry name" value="AMP-bd_C"/>
</dbReference>
<keyword evidence="3" id="KW-0436">Ligase</keyword>
<evidence type="ECO:0000259" key="1">
    <source>
        <dbReference type="Pfam" id="PF00501"/>
    </source>
</evidence>
<dbReference type="EMBL" id="JAATTO010000063">
    <property type="protein sequence ID" value="MBC9983176.1"/>
    <property type="molecule type" value="Genomic_DNA"/>
</dbReference>
<dbReference type="GO" id="GO:0016874">
    <property type="term" value="F:ligase activity"/>
    <property type="evidence" value="ECO:0007669"/>
    <property type="project" value="UniProtKB-KW"/>
</dbReference>
<dbReference type="InterPro" id="IPR020845">
    <property type="entry name" value="AMP-binding_CS"/>
</dbReference>
<dbReference type="Gene3D" id="3.40.50.12780">
    <property type="entry name" value="N-terminal domain of ligase-like"/>
    <property type="match status" value="1"/>
</dbReference>
<dbReference type="InterPro" id="IPR050237">
    <property type="entry name" value="ATP-dep_AMP-bd_enzyme"/>
</dbReference>
<dbReference type="PROSITE" id="PS00455">
    <property type="entry name" value="AMP_BINDING"/>
    <property type="match status" value="1"/>
</dbReference>
<reference evidence="3 4" key="1">
    <citation type="journal article" date="2020" name="Arch. Microbiol.">
        <title>Bradyrhizobium campsiandrae sp. nov., a nitrogen-fixing bacterial strain isolated from a native leguminous tree from the Amazon adapted to flooded conditions.</title>
        <authorList>
            <person name="Cabral Michel D."/>
            <person name="Martins da Costa E."/>
            <person name="Azarias Guimaraes A."/>
            <person name="Soares de Carvalho T."/>
            <person name="Santos de Castro Caputo P."/>
            <person name="Willems A."/>
            <person name="de Souza Moreira F.M."/>
        </authorList>
    </citation>
    <scope>NUCLEOTIDE SEQUENCE [LARGE SCALE GENOMIC DNA]</scope>
    <source>
        <strain evidence="4">INPA 384B</strain>
    </source>
</reference>